<dbReference type="Proteomes" id="UP001595645">
    <property type="component" value="Unassembled WGS sequence"/>
</dbReference>
<accession>A0ABV7NQY7</accession>
<dbReference type="EMBL" id="JBHRWK010000012">
    <property type="protein sequence ID" value="MFC3449060.1"/>
    <property type="molecule type" value="Genomic_DNA"/>
</dbReference>
<gene>
    <name evidence="1" type="ORF">ACFOSH_06405</name>
</gene>
<proteinExistence type="predicted"/>
<organism evidence="1 2">
    <name type="scientific">Amycolatopsis speibonae</name>
    <dbReference type="NCBI Taxonomy" id="1450224"/>
    <lineage>
        <taxon>Bacteria</taxon>
        <taxon>Bacillati</taxon>
        <taxon>Actinomycetota</taxon>
        <taxon>Actinomycetes</taxon>
        <taxon>Pseudonocardiales</taxon>
        <taxon>Pseudonocardiaceae</taxon>
        <taxon>Amycolatopsis</taxon>
    </lineage>
</organism>
<name>A0ABV7NQY7_9PSEU</name>
<comment type="caution">
    <text evidence="1">The sequence shown here is derived from an EMBL/GenBank/DDBJ whole genome shotgun (WGS) entry which is preliminary data.</text>
</comment>
<evidence type="ECO:0000313" key="1">
    <source>
        <dbReference type="EMBL" id="MFC3449060.1"/>
    </source>
</evidence>
<keyword evidence="2" id="KW-1185">Reference proteome</keyword>
<dbReference type="RefSeq" id="WP_378237753.1">
    <property type="nucleotide sequence ID" value="NZ_JBHRWK010000012.1"/>
</dbReference>
<evidence type="ECO:0000313" key="2">
    <source>
        <dbReference type="Proteomes" id="UP001595645"/>
    </source>
</evidence>
<reference evidence="2" key="1">
    <citation type="journal article" date="2019" name="Int. J. Syst. Evol. Microbiol.">
        <title>The Global Catalogue of Microorganisms (GCM) 10K type strain sequencing project: providing services to taxonomists for standard genome sequencing and annotation.</title>
        <authorList>
            <consortium name="The Broad Institute Genomics Platform"/>
            <consortium name="The Broad Institute Genome Sequencing Center for Infectious Disease"/>
            <person name="Wu L."/>
            <person name="Ma J."/>
        </authorList>
    </citation>
    <scope>NUCLEOTIDE SEQUENCE [LARGE SCALE GENOMIC DNA]</scope>
    <source>
        <strain evidence="2">CGMCC 4.7676</strain>
    </source>
</reference>
<protein>
    <submittedName>
        <fullName evidence="1">Uncharacterized protein</fullName>
    </submittedName>
</protein>
<sequence length="359" mass="40146">MDMRAVAEGLVAGERFSVWDLREAGQDDLPELREIRRTGNQALRNAARALLFALGGPEALGEYDLGLVRRLIRSKIANEVPVAMQSCEFWYAIPTTDQAAVLDAFGLSDPEPVTMSLGTEIWNQYDLGSGHQRCARVYVSPVLDGWTLVFGRPSDDRHPADVTEESSWSIEPREQYQAMLANEKVRRGVDRDRCVALSRRFGAAHLYWRSYGDSTTSWCIAEKGGLIRSYDLSAPEESVGALAAENGYLLPHEDTPLPDGWDDDIQHTDNPLDWQREWVRRYRRLKAELDIPDHCDADTIAEAISLHPGKVGPHTRVEGHGVIALTRCGRQYGHPRTLLGGLTYTPAPDRPSLLDEDQT</sequence>